<keyword evidence="3" id="KW-1185">Reference proteome</keyword>
<dbReference type="NCBIfam" id="TIGR03936">
    <property type="entry name" value="sam_1_link_chp"/>
    <property type="match status" value="1"/>
</dbReference>
<protein>
    <submittedName>
        <fullName evidence="2">DUF2344 domain-containing protein</fullName>
    </submittedName>
</protein>
<dbReference type="Pfam" id="PF10105">
    <property type="entry name" value="DUF2344"/>
    <property type="match status" value="1"/>
</dbReference>
<dbReference type="Proteomes" id="UP000293345">
    <property type="component" value="Unassembled WGS sequence"/>
</dbReference>
<evidence type="ECO:0000313" key="3">
    <source>
        <dbReference type="Proteomes" id="UP000293345"/>
    </source>
</evidence>
<dbReference type="OrthoDB" id="9780488at2"/>
<proteinExistence type="predicted"/>
<sequence>MAEQQTLRMRITFAKQGRLALLSHLEIARALERAVRRAQLPFAVSQGFSPHMKIAFGAALPVGVGGTHEMVDLQLVRYVRPDEALAALQAASVPDLMVKECVYIEPKAPAASAAFPLSTYRAILSAAPAQLPVPAQVRIIRKKKEKVLNVAEFLVGDMVLEGSALTFTLEQKPTGSLRPDKLLAACLEQVNGPALAADEAGQEPEEVPLAFLLDNAWTQSIEPPTAGQSLRVLSMTRIDQRAK</sequence>
<dbReference type="RefSeq" id="WP_129424311.1">
    <property type="nucleotide sequence ID" value="NZ_SDPW01000001.1"/>
</dbReference>
<organism evidence="2 3">
    <name type="scientific">Senegalimassilia faecalis</name>
    <dbReference type="NCBI Taxonomy" id="2509433"/>
    <lineage>
        <taxon>Bacteria</taxon>
        <taxon>Bacillati</taxon>
        <taxon>Actinomycetota</taxon>
        <taxon>Coriobacteriia</taxon>
        <taxon>Coriobacteriales</taxon>
        <taxon>Coriobacteriaceae</taxon>
        <taxon>Senegalimassilia</taxon>
    </lineage>
</organism>
<accession>A0A4Q2K382</accession>
<dbReference type="EMBL" id="SDPW01000001">
    <property type="protein sequence ID" value="RXZ54193.1"/>
    <property type="molecule type" value="Genomic_DNA"/>
</dbReference>
<name>A0A4Q2K382_9ACTN</name>
<dbReference type="AlphaFoldDB" id="A0A4Q2K382"/>
<reference evidence="2 3" key="1">
    <citation type="submission" date="2019-01" db="EMBL/GenBank/DDBJ databases">
        <title>Senegalimassilia sp. nov. KGMB04484 isolated human feces.</title>
        <authorList>
            <person name="Han K.-I."/>
            <person name="Kim J.-S."/>
            <person name="Lee K.C."/>
            <person name="Suh M.K."/>
            <person name="Eom M.K."/>
            <person name="Lee J.H."/>
            <person name="Park S.-H."/>
            <person name="Kang S.W."/>
            <person name="Park J.-E."/>
            <person name="Oh B.S."/>
            <person name="Yu S.Y."/>
            <person name="Choi S.-H."/>
            <person name="Lee D.H."/>
            <person name="Yoon H."/>
            <person name="Kim B.-Y."/>
            <person name="Lee J.H."/>
            <person name="Lee J.-S."/>
        </authorList>
    </citation>
    <scope>NUCLEOTIDE SEQUENCE [LARGE SCALE GENOMIC DNA]</scope>
    <source>
        <strain evidence="2 3">KGMB04484</strain>
    </source>
</reference>
<evidence type="ECO:0000259" key="1">
    <source>
        <dbReference type="Pfam" id="PF10105"/>
    </source>
</evidence>
<feature type="domain" description="DUF2344" evidence="1">
    <location>
        <begin position="8"/>
        <end position="155"/>
    </location>
</feature>
<gene>
    <name evidence="2" type="ORF">ET524_06680</name>
</gene>
<evidence type="ECO:0000313" key="2">
    <source>
        <dbReference type="EMBL" id="RXZ54193.1"/>
    </source>
</evidence>
<dbReference type="InterPro" id="IPR018768">
    <property type="entry name" value="DUF2344"/>
</dbReference>
<comment type="caution">
    <text evidence="2">The sequence shown here is derived from an EMBL/GenBank/DDBJ whole genome shotgun (WGS) entry which is preliminary data.</text>
</comment>